<evidence type="ECO:0000313" key="2">
    <source>
        <dbReference type="Proteomes" id="UP000238523"/>
    </source>
</evidence>
<name>A0A2K9ZH65_RHILE</name>
<gene>
    <name evidence="1" type="ORF">CUJ84_pRLN3000410</name>
</gene>
<evidence type="ECO:0000313" key="1">
    <source>
        <dbReference type="EMBL" id="AUW47530.1"/>
    </source>
</evidence>
<dbReference type="AlphaFoldDB" id="A0A2K9ZH65"/>
<organism evidence="1 2">
    <name type="scientific">Rhizobium leguminosarum</name>
    <dbReference type="NCBI Taxonomy" id="384"/>
    <lineage>
        <taxon>Bacteria</taxon>
        <taxon>Pseudomonadati</taxon>
        <taxon>Pseudomonadota</taxon>
        <taxon>Alphaproteobacteria</taxon>
        <taxon>Hyphomicrobiales</taxon>
        <taxon>Rhizobiaceae</taxon>
        <taxon>Rhizobium/Agrobacterium group</taxon>
        <taxon>Rhizobium</taxon>
    </lineage>
</organism>
<geneLocation type="plasmid" evidence="2">
    <name>prln3</name>
</geneLocation>
<dbReference type="EMBL" id="CP025015">
    <property type="protein sequence ID" value="AUW47530.1"/>
    <property type="molecule type" value="Genomic_DNA"/>
</dbReference>
<keyword evidence="1" id="KW-0614">Plasmid</keyword>
<protein>
    <submittedName>
        <fullName evidence="1">Uncharacterized protein</fullName>
    </submittedName>
</protein>
<proteinExistence type="predicted"/>
<accession>A0A2K9ZH65</accession>
<reference evidence="1 2" key="1">
    <citation type="submission" date="2017-11" db="EMBL/GenBank/DDBJ databases">
        <title>Complete genome of Rhizobium leguminosarum Norway, an ineffective micro-symbiont.</title>
        <authorList>
            <person name="Hoffrichter A."/>
            <person name="Liang J."/>
            <person name="Brachmann A."/>
            <person name="Marin M."/>
        </authorList>
    </citation>
    <scope>NUCLEOTIDE SEQUENCE [LARGE SCALE GENOMIC DNA]</scope>
    <source>
        <strain evidence="1 2">Norway</strain>
        <plasmid evidence="2">Plasmid prln3</plasmid>
    </source>
</reference>
<sequence length="67" mass="7524">MAQDRGDTVNDEARKAQGTLGKECGFALLRCEARHLARSDERWQRGASLDQRRYDGEEYVAAVASTH</sequence>
<dbReference type="Proteomes" id="UP000238523">
    <property type="component" value="Plasmid pRLN3"/>
</dbReference>